<dbReference type="InterPro" id="IPR002941">
    <property type="entry name" value="DNA_methylase_N4/N6"/>
</dbReference>
<dbReference type="Pfam" id="PF01555">
    <property type="entry name" value="N6_N4_Mtase"/>
    <property type="match status" value="1"/>
</dbReference>
<evidence type="ECO:0000256" key="1">
    <source>
        <dbReference type="ARBA" id="ARBA00006594"/>
    </source>
</evidence>
<evidence type="ECO:0000256" key="4">
    <source>
        <dbReference type="ARBA" id="ARBA00022691"/>
    </source>
</evidence>
<comment type="similarity">
    <text evidence="1">Belongs to the N(4)/N(6)-methyltransferase family.</text>
</comment>
<evidence type="ECO:0000256" key="6">
    <source>
        <dbReference type="SAM" id="Coils"/>
    </source>
</evidence>
<evidence type="ECO:0000313" key="8">
    <source>
        <dbReference type="EMBL" id="ASE35447.1"/>
    </source>
</evidence>
<dbReference type="GO" id="GO:0009307">
    <property type="term" value="P:DNA restriction-modification system"/>
    <property type="evidence" value="ECO:0007669"/>
    <property type="project" value="UniProtKB-KW"/>
</dbReference>
<dbReference type="AlphaFoldDB" id="A0AAI8GV32"/>
<keyword evidence="4" id="KW-0949">S-adenosyl-L-methionine</keyword>
<dbReference type="Proteomes" id="UP000197058">
    <property type="component" value="Chromosome"/>
</dbReference>
<feature type="coiled-coil region" evidence="6">
    <location>
        <begin position="16"/>
        <end position="43"/>
    </location>
</feature>
<keyword evidence="5" id="KW-0680">Restriction system</keyword>
<dbReference type="GO" id="GO:0003677">
    <property type="term" value="F:DNA binding"/>
    <property type="evidence" value="ECO:0007669"/>
    <property type="project" value="InterPro"/>
</dbReference>
<dbReference type="InterPro" id="IPR029063">
    <property type="entry name" value="SAM-dependent_MTases_sf"/>
</dbReference>
<keyword evidence="2" id="KW-0489">Methyltransferase</keyword>
<evidence type="ECO:0000256" key="5">
    <source>
        <dbReference type="ARBA" id="ARBA00022747"/>
    </source>
</evidence>
<feature type="domain" description="DNA methylase N-4/N-6" evidence="7">
    <location>
        <begin position="99"/>
        <end position="414"/>
    </location>
</feature>
<dbReference type="RefSeq" id="WP_088592652.1">
    <property type="nucleotide sequence ID" value="NZ_CP022046.2"/>
</dbReference>
<dbReference type="GO" id="GO:0008170">
    <property type="term" value="F:N-methyltransferase activity"/>
    <property type="evidence" value="ECO:0007669"/>
    <property type="project" value="InterPro"/>
</dbReference>
<dbReference type="KEGG" id="sscu:CEP64_12920"/>
<dbReference type="GO" id="GO:0032259">
    <property type="term" value="P:methylation"/>
    <property type="evidence" value="ECO:0007669"/>
    <property type="project" value="UniProtKB-KW"/>
</dbReference>
<keyword evidence="6" id="KW-0175">Coiled coil</keyword>
<evidence type="ECO:0000259" key="7">
    <source>
        <dbReference type="Pfam" id="PF01555"/>
    </source>
</evidence>
<dbReference type="SUPFAM" id="SSF53335">
    <property type="entry name" value="S-adenosyl-L-methionine-dependent methyltransferases"/>
    <property type="match status" value="1"/>
</dbReference>
<gene>
    <name evidence="8" type="ORF">CEP64_12920</name>
</gene>
<dbReference type="InterPro" id="IPR002295">
    <property type="entry name" value="N4/N6-MTase_EcoPI_Mod-like"/>
</dbReference>
<evidence type="ECO:0000313" key="9">
    <source>
        <dbReference type="Proteomes" id="UP000197058"/>
    </source>
</evidence>
<dbReference type="EMBL" id="CP022046">
    <property type="protein sequence ID" value="ASE35447.1"/>
    <property type="molecule type" value="Genomic_DNA"/>
</dbReference>
<dbReference type="PRINTS" id="PR00506">
    <property type="entry name" value="D21N6MTFRASE"/>
</dbReference>
<dbReference type="PROSITE" id="PS00092">
    <property type="entry name" value="N6_MTASE"/>
    <property type="match status" value="1"/>
</dbReference>
<organism evidence="8 9">
    <name type="scientific">Mammaliicoccus sciuri</name>
    <name type="common">Staphylococcus sciuri</name>
    <dbReference type="NCBI Taxonomy" id="1296"/>
    <lineage>
        <taxon>Bacteria</taxon>
        <taxon>Bacillati</taxon>
        <taxon>Bacillota</taxon>
        <taxon>Bacilli</taxon>
        <taxon>Bacillales</taxon>
        <taxon>Staphylococcaceae</taxon>
        <taxon>Mammaliicoccus</taxon>
    </lineage>
</organism>
<accession>A0AAI8GV32</accession>
<proteinExistence type="inferred from homology"/>
<dbReference type="InterPro" id="IPR002052">
    <property type="entry name" value="DNA_methylase_N6_adenine_CS"/>
</dbReference>
<evidence type="ECO:0000256" key="3">
    <source>
        <dbReference type="ARBA" id="ARBA00022679"/>
    </source>
</evidence>
<dbReference type="Gene3D" id="3.40.50.150">
    <property type="entry name" value="Vaccinia Virus protein VP39"/>
    <property type="match status" value="1"/>
</dbReference>
<sequence length="602" mass="69068">MPNKPKKINLSDINSRKVDENLLNELRELFAKAEEQKERYDFTWNGKAKAYFEAASPTTKTLRPQPEESIKFEGSENLFITGDNLETLKLLQESYLGKVNVIYIDPPYNTGKDFIYNDNFKKTKMKSDFEEGKIDNEGNRLIKNEKSSGHYHSDWLNMMYPRLKLARNLMSDDASIFVSIDDKELANLKLLMDEIFGESNYQVTISRLTGTPTGNGNATFVNELDYILVYAKDGTKFRTTGLPLSEDQQKIYNESDDNGRYLTRSLRRTGGEDRREDRPSMYYGIEAPDGTVIYPKSPTGYDSRWVVGKEKYKQMISENLISWKKVNQEWKVYQKFYLENRTHQPSNLWKYNTGNKKATKEIRKLFDNKKVFDFPKPVSLISQILQISTPKDGLILDFFAGSGSTAEAVIQLNLQDGGNRKFIISTLDEQTPKDSDARKEGYETIDQISRERIRRSAEKLGDVSGFRALKVDSSGLNEDIFKTASELEQGDLLQDIDNQSDNRSDFDLLFDVLVDGALEYNCPIMIDKIKDEKIIKYDYLGELSGVVCYFGNNLTDELTRQIATLKPLVAVFKEATFDKSSQKVNVMEQFRIISPDTKVKVI</sequence>
<name>A0AAI8GV32_MAMSC</name>
<evidence type="ECO:0000256" key="2">
    <source>
        <dbReference type="ARBA" id="ARBA00022603"/>
    </source>
</evidence>
<protein>
    <submittedName>
        <fullName evidence="8">Site-specific DNA-methyltransferase</fullName>
    </submittedName>
</protein>
<dbReference type="PIRSF" id="PIRSF015855">
    <property type="entry name" value="TypeIII_Mtase_mKpnI"/>
    <property type="match status" value="1"/>
</dbReference>
<dbReference type="REBASE" id="208813">
    <property type="entry name" value="M.Ssc285I"/>
</dbReference>
<keyword evidence="3" id="KW-0808">Transferase</keyword>
<reference evidence="9" key="1">
    <citation type="submission" date="2017-06" db="EMBL/GenBank/DDBJ databases">
        <title>FDA dAtabase for Regulatory Grade micrObial Sequences (FDA-ARGOS): Supporting development and validation of Infectious Disease Dx tests.</title>
        <authorList>
            <person name="Goldberg B."/>
            <person name="Campos J."/>
            <person name="Tallon L."/>
            <person name="Sadzewicz L."/>
            <person name="Sengamalay N."/>
            <person name="Ott S."/>
            <person name="Godinez A."/>
            <person name="Nagaraj S."/>
            <person name="Vavikolanu K."/>
            <person name="Nadendla S."/>
            <person name="George J."/>
            <person name="Geyer C."/>
            <person name="Sichtig H."/>
        </authorList>
    </citation>
    <scope>NUCLEOTIDE SEQUENCE [LARGE SCALE GENOMIC DNA]</scope>
    <source>
        <strain evidence="9">FDAARGOS_285</strain>
    </source>
</reference>